<reference evidence="1" key="1">
    <citation type="submission" date="2022-05" db="EMBL/GenBank/DDBJ databases">
        <authorList>
            <person name="Okamura Y."/>
        </authorList>
    </citation>
    <scope>NUCLEOTIDE SEQUENCE</scope>
</reference>
<proteinExistence type="predicted"/>
<evidence type="ECO:0000313" key="1">
    <source>
        <dbReference type="EMBL" id="CAH4037225.1"/>
    </source>
</evidence>
<organism evidence="1 2">
    <name type="scientific">Pieris brassicae</name>
    <name type="common">White butterfly</name>
    <name type="synonym">Large white butterfly</name>
    <dbReference type="NCBI Taxonomy" id="7116"/>
    <lineage>
        <taxon>Eukaryota</taxon>
        <taxon>Metazoa</taxon>
        <taxon>Ecdysozoa</taxon>
        <taxon>Arthropoda</taxon>
        <taxon>Hexapoda</taxon>
        <taxon>Insecta</taxon>
        <taxon>Pterygota</taxon>
        <taxon>Neoptera</taxon>
        <taxon>Endopterygota</taxon>
        <taxon>Lepidoptera</taxon>
        <taxon>Glossata</taxon>
        <taxon>Ditrysia</taxon>
        <taxon>Papilionoidea</taxon>
        <taxon>Pieridae</taxon>
        <taxon>Pierinae</taxon>
        <taxon>Pieris</taxon>
    </lineage>
</organism>
<sequence>MTWCIFEHNTHFDKTTAHRIQKYTTIRGYRKAGRRRAGMARGRTGIGSRIGPRWPLAQAVSRGLAWRARSTEPEAPRAPPLCRPCALQMLSARRNLQNPKAGEYEVSYCNNTTMVARRRRPRGATLGRADQRFAETSHFTFPSLGNSKAAAVKLP</sequence>
<dbReference type="Proteomes" id="UP001152562">
    <property type="component" value="Unassembled WGS sequence"/>
</dbReference>
<accession>A0A9P0XFX2</accession>
<gene>
    <name evidence="1" type="ORF">PIBRA_LOCUS12935</name>
</gene>
<dbReference type="EMBL" id="CALOZG010000085">
    <property type="protein sequence ID" value="CAH4037225.1"/>
    <property type="molecule type" value="Genomic_DNA"/>
</dbReference>
<name>A0A9P0XFX2_PIEBR</name>
<keyword evidence="2" id="KW-1185">Reference proteome</keyword>
<comment type="caution">
    <text evidence="1">The sequence shown here is derived from an EMBL/GenBank/DDBJ whole genome shotgun (WGS) entry which is preliminary data.</text>
</comment>
<protein>
    <submittedName>
        <fullName evidence="1">Uncharacterized protein</fullName>
    </submittedName>
</protein>
<dbReference type="AlphaFoldDB" id="A0A9P0XFX2"/>
<evidence type="ECO:0000313" key="2">
    <source>
        <dbReference type="Proteomes" id="UP001152562"/>
    </source>
</evidence>